<proteinExistence type="predicted"/>
<dbReference type="RefSeq" id="WP_122330016.1">
    <property type="nucleotide sequence ID" value="NZ_JAQDYY010000001.1"/>
</dbReference>
<dbReference type="Proteomes" id="UP000266644">
    <property type="component" value="Unassembled WGS sequence"/>
</dbReference>
<comment type="caution">
    <text evidence="1">The sequence shown here is derived from an EMBL/GenBank/DDBJ whole genome shotgun (WGS) entry which is preliminary data.</text>
</comment>
<dbReference type="AlphaFoldDB" id="A0A396C1B5"/>
<sequence>MALSVVEVLCCRIIIGDADPSNPMAISNPVTLTEVKEIEINESYKNLIGTAKVVLPKGTVFKSTIIGSTTLEGKDASMITTEVMEDGVIIEKRSSQSAVNATTFKVGQRISISLGYNGVLKKMFEGYITAYNSDNLFELTCENMANKLKLKQAPKFETPVIGTRVNDVLGEKYNLLKDTGFAIHSDTKRFDIEIGKVKITDNFTVADVLSDWSKYKIYCFLKYDENAPDNMPSIAVGRPYSSSKSQPAFPGGDESGPFKIHFDYHVADNGLKVVKTDPAFLAVTGKALGKDEKFFEVTVRLNPDFDPKVKGSKEFQTINATQISKKTHKVTGNTTAKGAQTKTKVDLSTYTIVPYMSSNMRINSDKLVEESIEYFRSYNLNGVTGKLTLFGDLALNTAVQVELVDDRNPSKNGIYLVEEVTTRFGVQGYRQIITLPYKFKGLKTNDTVVK</sequence>
<gene>
    <name evidence="1" type="ORF">DW228_06095</name>
</gene>
<evidence type="ECO:0000313" key="2">
    <source>
        <dbReference type="Proteomes" id="UP000266644"/>
    </source>
</evidence>
<reference evidence="1 2" key="1">
    <citation type="submission" date="2018-08" db="EMBL/GenBank/DDBJ databases">
        <title>A genome reference for cultivated species of the human gut microbiota.</title>
        <authorList>
            <person name="Zou Y."/>
            <person name="Xue W."/>
            <person name="Luo G."/>
        </authorList>
    </citation>
    <scope>NUCLEOTIDE SEQUENCE [LARGE SCALE GENOMIC DNA]</scope>
    <source>
        <strain evidence="1 2">AM18-6</strain>
    </source>
</reference>
<protein>
    <submittedName>
        <fullName evidence="1">Uncharacterized protein</fullName>
    </submittedName>
</protein>
<name>A0A396C1B5_BACFG</name>
<accession>A0A396C1B5</accession>
<organism evidence="1 2">
    <name type="scientific">Bacteroides fragilis</name>
    <dbReference type="NCBI Taxonomy" id="817"/>
    <lineage>
        <taxon>Bacteria</taxon>
        <taxon>Pseudomonadati</taxon>
        <taxon>Bacteroidota</taxon>
        <taxon>Bacteroidia</taxon>
        <taxon>Bacteroidales</taxon>
        <taxon>Bacteroidaceae</taxon>
        <taxon>Bacteroides</taxon>
    </lineage>
</organism>
<dbReference type="EMBL" id="QRJE01000008">
    <property type="protein sequence ID" value="RHH14368.1"/>
    <property type="molecule type" value="Genomic_DNA"/>
</dbReference>
<evidence type="ECO:0000313" key="1">
    <source>
        <dbReference type="EMBL" id="RHH14368.1"/>
    </source>
</evidence>